<dbReference type="PANTHER" id="PTHR46847:SF1">
    <property type="entry name" value="D-ALLOSE-BINDING PERIPLASMIC PROTEIN-RELATED"/>
    <property type="match status" value="1"/>
</dbReference>
<accession>A0ABU4HJS0</accession>
<evidence type="ECO:0000256" key="1">
    <source>
        <dbReference type="ARBA" id="ARBA00004196"/>
    </source>
</evidence>
<name>A0ABU4HJS0_9ACTN</name>
<dbReference type="InterPro" id="IPR028082">
    <property type="entry name" value="Peripla_BP_I"/>
</dbReference>
<comment type="caution">
    <text evidence="6">The sequence shown here is derived from an EMBL/GenBank/DDBJ whole genome shotgun (WGS) entry which is preliminary data.</text>
</comment>
<feature type="chain" id="PRO_5047298190" evidence="4">
    <location>
        <begin position="21"/>
        <end position="380"/>
    </location>
</feature>
<comment type="similarity">
    <text evidence="2">Belongs to the bacterial solute-binding protein 2 family.</text>
</comment>
<dbReference type="PANTHER" id="PTHR46847">
    <property type="entry name" value="D-ALLOSE-BINDING PERIPLASMIC PROTEIN-RELATED"/>
    <property type="match status" value="1"/>
</dbReference>
<keyword evidence="7" id="KW-1185">Reference proteome</keyword>
<gene>
    <name evidence="6" type="ORF">R7226_00550</name>
</gene>
<dbReference type="EMBL" id="JAWSTH010000001">
    <property type="protein sequence ID" value="MDW5592805.1"/>
    <property type="molecule type" value="Genomic_DNA"/>
</dbReference>
<feature type="domain" description="Periplasmic binding protein" evidence="5">
    <location>
        <begin position="92"/>
        <end position="308"/>
    </location>
</feature>
<dbReference type="Gene3D" id="3.40.50.2300">
    <property type="match status" value="2"/>
</dbReference>
<reference evidence="7" key="1">
    <citation type="submission" date="2023-07" db="EMBL/GenBank/DDBJ databases">
        <title>Conexibacter stalactiti sp. nov., isolated from stalactites in a lava cave and emended description of the genus Conexibacter.</title>
        <authorList>
            <person name="Lee S.D."/>
        </authorList>
    </citation>
    <scope>NUCLEOTIDE SEQUENCE [LARGE SCALE GENOMIC DNA]</scope>
    <source>
        <strain evidence="7">KCTC 39840</strain>
    </source>
</reference>
<dbReference type="Pfam" id="PF13407">
    <property type="entry name" value="Peripla_BP_4"/>
    <property type="match status" value="1"/>
</dbReference>
<evidence type="ECO:0000256" key="2">
    <source>
        <dbReference type="ARBA" id="ARBA00007639"/>
    </source>
</evidence>
<dbReference type="RefSeq" id="WP_318595063.1">
    <property type="nucleotide sequence ID" value="NZ_JAWSTH010000001.1"/>
</dbReference>
<dbReference type="Proteomes" id="UP001284601">
    <property type="component" value="Unassembled WGS sequence"/>
</dbReference>
<evidence type="ECO:0000313" key="6">
    <source>
        <dbReference type="EMBL" id="MDW5592805.1"/>
    </source>
</evidence>
<sequence>MRTRIAVLATAAAASLTVAACGSSDDGDDAPASSAAATTATAATTTAAQAPEVARALARPTSIGIDEPLRGPIARDKTIWWIQCSSPACVALTKPLKAATDAVGWQLRVVNAGLTPETVKAAWDQAAKGDPDAVIGSGFSRALYEPELKALADRGVPVLNMTTADPPEDGYAATQNYGPDFLAAGERLGAYVLDRGGDDVHAASFTISAFANLGFVARGFKETIERDCADCTVDDVTVPATSLGNDLPTRVSTYLQGHPDVNWVYLGYADMMVGVPPALASAGVSRDVRFVTLDSLPTTAQYMADGNYLVAAEGSPKPEMMWRHVDFLLRHFNREPTEPATAHTLPTWTLTADTLPSTTDDFPLVEDYEAQYRALWGVSG</sequence>
<protein>
    <submittedName>
        <fullName evidence="6">Substrate-binding domain-containing protein</fullName>
    </submittedName>
</protein>
<keyword evidence="3 4" id="KW-0732">Signal</keyword>
<evidence type="ECO:0000313" key="7">
    <source>
        <dbReference type="Proteomes" id="UP001284601"/>
    </source>
</evidence>
<evidence type="ECO:0000256" key="4">
    <source>
        <dbReference type="SAM" id="SignalP"/>
    </source>
</evidence>
<proteinExistence type="inferred from homology"/>
<evidence type="ECO:0000256" key="3">
    <source>
        <dbReference type="ARBA" id="ARBA00022729"/>
    </source>
</evidence>
<feature type="signal peptide" evidence="4">
    <location>
        <begin position="1"/>
        <end position="20"/>
    </location>
</feature>
<dbReference type="InterPro" id="IPR025997">
    <property type="entry name" value="SBP_2_dom"/>
</dbReference>
<dbReference type="PROSITE" id="PS51257">
    <property type="entry name" value="PROKAR_LIPOPROTEIN"/>
    <property type="match status" value="1"/>
</dbReference>
<evidence type="ECO:0000259" key="5">
    <source>
        <dbReference type="Pfam" id="PF13407"/>
    </source>
</evidence>
<comment type="subcellular location">
    <subcellularLocation>
        <location evidence="1">Cell envelope</location>
    </subcellularLocation>
</comment>
<organism evidence="6 7">
    <name type="scientific">Conexibacter stalactiti</name>
    <dbReference type="NCBI Taxonomy" id="1940611"/>
    <lineage>
        <taxon>Bacteria</taxon>
        <taxon>Bacillati</taxon>
        <taxon>Actinomycetota</taxon>
        <taxon>Thermoleophilia</taxon>
        <taxon>Solirubrobacterales</taxon>
        <taxon>Conexibacteraceae</taxon>
        <taxon>Conexibacter</taxon>
    </lineage>
</organism>
<dbReference type="SUPFAM" id="SSF53822">
    <property type="entry name" value="Periplasmic binding protein-like I"/>
    <property type="match status" value="1"/>
</dbReference>